<gene>
    <name evidence="1" type="ORF">KHA99_24870</name>
</gene>
<protein>
    <recommendedName>
        <fullName evidence="3">Sodium:proton antiporter</fullName>
    </recommendedName>
</protein>
<keyword evidence="2" id="KW-1185">Reference proteome</keyword>
<evidence type="ECO:0000313" key="2">
    <source>
        <dbReference type="Proteomes" id="UP000679749"/>
    </source>
</evidence>
<reference evidence="1" key="1">
    <citation type="submission" date="2021-05" db="EMBL/GenBank/DDBJ databases">
        <title>Novel Bacillus species.</title>
        <authorList>
            <person name="Liu G."/>
        </authorList>
    </citation>
    <scope>NUCLEOTIDE SEQUENCE</scope>
    <source>
        <strain evidence="1">FJAT-49825</strain>
    </source>
</reference>
<dbReference type="Proteomes" id="UP000679749">
    <property type="component" value="Unassembled WGS sequence"/>
</dbReference>
<dbReference type="RefSeq" id="WP_213120176.1">
    <property type="nucleotide sequence ID" value="NZ_JAGYPF010000005.1"/>
</dbReference>
<name>A0A942UBF5_9BACI</name>
<comment type="caution">
    <text evidence="1">The sequence shown here is derived from an EMBL/GenBank/DDBJ whole genome shotgun (WGS) entry which is preliminary data.</text>
</comment>
<sequence>MSRMLTSILMIGSLGYFAYRFRYRIINTLLSSGWLRRIAVSSMMSLPGIKRRMMQSVFGGPSEW</sequence>
<dbReference type="EMBL" id="JAGYPF010000005">
    <property type="protein sequence ID" value="MBS4215658.1"/>
    <property type="molecule type" value="Genomic_DNA"/>
</dbReference>
<accession>A0A942UBF5</accession>
<proteinExistence type="predicted"/>
<evidence type="ECO:0008006" key="3">
    <source>
        <dbReference type="Google" id="ProtNLM"/>
    </source>
</evidence>
<organism evidence="1 2">
    <name type="scientific">Neobacillus rhizophilus</name>
    <dbReference type="NCBI Taxonomy" id="2833579"/>
    <lineage>
        <taxon>Bacteria</taxon>
        <taxon>Bacillati</taxon>
        <taxon>Bacillota</taxon>
        <taxon>Bacilli</taxon>
        <taxon>Bacillales</taxon>
        <taxon>Bacillaceae</taxon>
        <taxon>Neobacillus</taxon>
    </lineage>
</organism>
<dbReference type="AlphaFoldDB" id="A0A942UBF5"/>
<evidence type="ECO:0000313" key="1">
    <source>
        <dbReference type="EMBL" id="MBS4215658.1"/>
    </source>
</evidence>